<keyword evidence="10" id="KW-0812">Transmembrane</keyword>
<evidence type="ECO:0000256" key="4">
    <source>
        <dbReference type="ARBA" id="ARBA00022679"/>
    </source>
</evidence>
<evidence type="ECO:0000313" key="12">
    <source>
        <dbReference type="EMBL" id="MFC0680427.1"/>
    </source>
</evidence>
<evidence type="ECO:0000256" key="6">
    <source>
        <dbReference type="ARBA" id="ARBA00022777"/>
    </source>
</evidence>
<name>A0ABV6RVG3_9GAMM</name>
<evidence type="ECO:0000313" key="13">
    <source>
        <dbReference type="Proteomes" id="UP001589896"/>
    </source>
</evidence>
<feature type="transmembrane region" description="Helical" evidence="10">
    <location>
        <begin position="161"/>
        <end position="184"/>
    </location>
</feature>
<keyword evidence="4" id="KW-0808">Transferase</keyword>
<dbReference type="InterPro" id="IPR036890">
    <property type="entry name" value="HATPase_C_sf"/>
</dbReference>
<dbReference type="InterPro" id="IPR050482">
    <property type="entry name" value="Sensor_HK_TwoCompSys"/>
</dbReference>
<dbReference type="RefSeq" id="WP_386672148.1">
    <property type="nucleotide sequence ID" value="NZ_JBHLTG010000005.1"/>
</dbReference>
<dbReference type="Pfam" id="PF02518">
    <property type="entry name" value="HATPase_c"/>
    <property type="match status" value="1"/>
</dbReference>
<feature type="transmembrane region" description="Helical" evidence="10">
    <location>
        <begin position="97"/>
        <end position="114"/>
    </location>
</feature>
<keyword evidence="10" id="KW-0472">Membrane</keyword>
<evidence type="ECO:0000259" key="11">
    <source>
        <dbReference type="SMART" id="SM00387"/>
    </source>
</evidence>
<dbReference type="Gene3D" id="3.30.565.10">
    <property type="entry name" value="Histidine kinase-like ATPase, C-terminal domain"/>
    <property type="match status" value="1"/>
</dbReference>
<keyword evidence="8" id="KW-0902">Two-component regulatory system</keyword>
<dbReference type="InterPro" id="IPR055558">
    <property type="entry name" value="DUF7134"/>
</dbReference>
<feature type="coiled-coil region" evidence="9">
    <location>
        <begin position="194"/>
        <end position="221"/>
    </location>
</feature>
<comment type="caution">
    <text evidence="12">The sequence shown here is derived from an EMBL/GenBank/DDBJ whole genome shotgun (WGS) entry which is preliminary data.</text>
</comment>
<feature type="transmembrane region" description="Helical" evidence="10">
    <location>
        <begin position="50"/>
        <end position="68"/>
    </location>
</feature>
<evidence type="ECO:0000256" key="2">
    <source>
        <dbReference type="ARBA" id="ARBA00012438"/>
    </source>
</evidence>
<dbReference type="InterPro" id="IPR003594">
    <property type="entry name" value="HATPase_dom"/>
</dbReference>
<dbReference type="CDD" id="cd16917">
    <property type="entry name" value="HATPase_UhpB-NarQ-NarX-like"/>
    <property type="match status" value="1"/>
</dbReference>
<keyword evidence="5" id="KW-0547">Nucleotide-binding</keyword>
<evidence type="ECO:0000256" key="5">
    <source>
        <dbReference type="ARBA" id="ARBA00022741"/>
    </source>
</evidence>
<dbReference type="PANTHER" id="PTHR24421">
    <property type="entry name" value="NITRATE/NITRITE SENSOR PROTEIN NARX-RELATED"/>
    <property type="match status" value="1"/>
</dbReference>
<dbReference type="InterPro" id="IPR011712">
    <property type="entry name" value="Sig_transdc_His_kin_sub3_dim/P"/>
</dbReference>
<dbReference type="PANTHER" id="PTHR24421:SF10">
    <property type="entry name" value="NITRATE_NITRITE SENSOR PROTEIN NARQ"/>
    <property type="match status" value="1"/>
</dbReference>
<keyword evidence="13" id="KW-1185">Reference proteome</keyword>
<keyword evidence="6 12" id="KW-0418">Kinase</keyword>
<feature type="domain" description="Histidine kinase/HSP90-like ATPase" evidence="11">
    <location>
        <begin position="329"/>
        <end position="422"/>
    </location>
</feature>
<organism evidence="12 13">
    <name type="scientific">Lysobacter korlensis</name>
    <dbReference type="NCBI Taxonomy" id="553636"/>
    <lineage>
        <taxon>Bacteria</taxon>
        <taxon>Pseudomonadati</taxon>
        <taxon>Pseudomonadota</taxon>
        <taxon>Gammaproteobacteria</taxon>
        <taxon>Lysobacterales</taxon>
        <taxon>Lysobacteraceae</taxon>
        <taxon>Lysobacter</taxon>
    </lineage>
</organism>
<dbReference type="Pfam" id="PF07730">
    <property type="entry name" value="HisKA_3"/>
    <property type="match status" value="1"/>
</dbReference>
<keyword evidence="3" id="KW-0597">Phosphoprotein</keyword>
<dbReference type="Gene3D" id="1.20.5.1930">
    <property type="match status" value="1"/>
</dbReference>
<dbReference type="Pfam" id="PF23539">
    <property type="entry name" value="DUF7134"/>
    <property type="match status" value="1"/>
</dbReference>
<feature type="transmembrane region" description="Helical" evidence="10">
    <location>
        <begin position="24"/>
        <end position="44"/>
    </location>
</feature>
<feature type="transmembrane region" description="Helical" evidence="10">
    <location>
        <begin position="75"/>
        <end position="91"/>
    </location>
</feature>
<accession>A0ABV6RVG3</accession>
<feature type="transmembrane region" description="Helical" evidence="10">
    <location>
        <begin position="121"/>
        <end position="141"/>
    </location>
</feature>
<evidence type="ECO:0000256" key="1">
    <source>
        <dbReference type="ARBA" id="ARBA00000085"/>
    </source>
</evidence>
<dbReference type="SUPFAM" id="SSF55874">
    <property type="entry name" value="ATPase domain of HSP90 chaperone/DNA topoisomerase II/histidine kinase"/>
    <property type="match status" value="1"/>
</dbReference>
<keyword evidence="10" id="KW-1133">Transmembrane helix</keyword>
<dbReference type="SMART" id="SM00387">
    <property type="entry name" value="HATPase_c"/>
    <property type="match status" value="1"/>
</dbReference>
<proteinExistence type="predicted"/>
<keyword evidence="7" id="KW-0067">ATP-binding</keyword>
<dbReference type="EC" id="2.7.13.3" evidence="2"/>
<keyword evidence="9" id="KW-0175">Coiled coil</keyword>
<gene>
    <name evidence="12" type="ORF">ACFFGH_21560</name>
</gene>
<dbReference type="Proteomes" id="UP001589896">
    <property type="component" value="Unassembled WGS sequence"/>
</dbReference>
<dbReference type="EMBL" id="JBHLTG010000005">
    <property type="protein sequence ID" value="MFC0680427.1"/>
    <property type="molecule type" value="Genomic_DNA"/>
</dbReference>
<protein>
    <recommendedName>
        <fullName evidence="2">histidine kinase</fullName>
        <ecNumber evidence="2">2.7.13.3</ecNumber>
    </recommendedName>
</protein>
<evidence type="ECO:0000256" key="9">
    <source>
        <dbReference type="SAM" id="Coils"/>
    </source>
</evidence>
<dbReference type="GO" id="GO:0016301">
    <property type="term" value="F:kinase activity"/>
    <property type="evidence" value="ECO:0007669"/>
    <property type="project" value="UniProtKB-KW"/>
</dbReference>
<sequence length="424" mass="45651">MTGQTFDADWARPRPDPEQLRRDVLLAGALALGTALSLTLYTIGEVYERPAPWWASVSFVVFSTAPLAFRRRSPLLVAVIIAAAFMLGMIARVPELLFGSINLFVAIYSAGAWARHRGRAMLVRGGIILAMFLWLFLDLGIRFANPELLDELIPGDAPIQSAVALSLINVLINLLYFGAAYFFGDRAWASARDRAELEHRNAELAEQRAALAEQAVVLERIRIARELHDVVAHHVAVMGVQAGAARRVLRADPDGAERSLVAVEASARQAVDELQRMLGTLRSGPLEQPASAPSTEGLERLPELVDEAGSSGRSISFSSIGDPRPTPATVASALYRVAQEAITNSLKHAGRDTTIDVRLRFLDETIELEVTDTGGRPDEPAQGSNLGLVGMRERMAAVGGTLHTGTRARGGFVVRAAVPVGGTT</sequence>
<comment type="catalytic activity">
    <reaction evidence="1">
        <text>ATP + protein L-histidine = ADP + protein N-phospho-L-histidine.</text>
        <dbReference type="EC" id="2.7.13.3"/>
    </reaction>
</comment>
<evidence type="ECO:0000256" key="8">
    <source>
        <dbReference type="ARBA" id="ARBA00023012"/>
    </source>
</evidence>
<evidence type="ECO:0000256" key="3">
    <source>
        <dbReference type="ARBA" id="ARBA00022553"/>
    </source>
</evidence>
<evidence type="ECO:0000256" key="7">
    <source>
        <dbReference type="ARBA" id="ARBA00022840"/>
    </source>
</evidence>
<evidence type="ECO:0000256" key="10">
    <source>
        <dbReference type="SAM" id="Phobius"/>
    </source>
</evidence>
<reference evidence="12 13" key="1">
    <citation type="submission" date="2024-09" db="EMBL/GenBank/DDBJ databases">
        <authorList>
            <person name="Sun Q."/>
            <person name="Mori K."/>
        </authorList>
    </citation>
    <scope>NUCLEOTIDE SEQUENCE [LARGE SCALE GENOMIC DNA]</scope>
    <source>
        <strain evidence="12 13">KCTC 23076</strain>
    </source>
</reference>